<accession>A0A183ACS6</accession>
<reference evidence="8 9" key="2">
    <citation type="submission" date="2018-11" db="EMBL/GenBank/DDBJ databases">
        <authorList>
            <consortium name="Pathogen Informatics"/>
        </authorList>
    </citation>
    <scope>NUCLEOTIDE SEQUENCE [LARGE SCALE GENOMIC DNA]</scope>
    <source>
        <strain evidence="8 9">Egypt</strain>
    </source>
</reference>
<dbReference type="OrthoDB" id="444119at2759"/>
<dbReference type="GO" id="GO:0016020">
    <property type="term" value="C:membrane"/>
    <property type="evidence" value="ECO:0007669"/>
    <property type="project" value="UniProtKB-SubCell"/>
</dbReference>
<comment type="subcellular location">
    <subcellularLocation>
        <location evidence="1">Membrane</location>
        <topology evidence="1">Multi-pass membrane protein</topology>
    </subcellularLocation>
</comment>
<evidence type="ECO:0000259" key="7">
    <source>
        <dbReference type="Pfam" id="PF20519"/>
    </source>
</evidence>
<evidence type="ECO:0000313" key="9">
    <source>
        <dbReference type="Proteomes" id="UP000272942"/>
    </source>
</evidence>
<evidence type="ECO:0000256" key="1">
    <source>
        <dbReference type="ARBA" id="ARBA00004141"/>
    </source>
</evidence>
<keyword evidence="9" id="KW-1185">Reference proteome</keyword>
<organism evidence="10">
    <name type="scientific">Echinostoma caproni</name>
    <dbReference type="NCBI Taxonomy" id="27848"/>
    <lineage>
        <taxon>Eukaryota</taxon>
        <taxon>Metazoa</taxon>
        <taxon>Spiralia</taxon>
        <taxon>Lophotrochozoa</taxon>
        <taxon>Platyhelminthes</taxon>
        <taxon>Trematoda</taxon>
        <taxon>Digenea</taxon>
        <taxon>Plagiorchiida</taxon>
        <taxon>Echinostomata</taxon>
        <taxon>Echinostomatoidea</taxon>
        <taxon>Echinostomatidae</taxon>
        <taxon>Echinostoma</taxon>
    </lineage>
</organism>
<evidence type="ECO:0000256" key="2">
    <source>
        <dbReference type="ARBA" id="ARBA00007200"/>
    </source>
</evidence>
<dbReference type="PANTHER" id="PTHR10877:SF183">
    <property type="entry name" value="AT14535P-RELATED"/>
    <property type="match status" value="1"/>
</dbReference>
<gene>
    <name evidence="8" type="ORF">ECPE_LOCUS4761</name>
</gene>
<proteinExistence type="inferred from homology"/>
<evidence type="ECO:0000313" key="10">
    <source>
        <dbReference type="WBParaSite" id="ECPE_0000477301-mRNA-1"/>
    </source>
</evidence>
<dbReference type="Proteomes" id="UP000272942">
    <property type="component" value="Unassembled WGS sequence"/>
</dbReference>
<dbReference type="Pfam" id="PF20519">
    <property type="entry name" value="Polycystin_dom"/>
    <property type="match status" value="1"/>
</dbReference>
<evidence type="ECO:0000256" key="6">
    <source>
        <dbReference type="SAM" id="Phobius"/>
    </source>
</evidence>
<dbReference type="GO" id="GO:0050982">
    <property type="term" value="P:detection of mechanical stimulus"/>
    <property type="evidence" value="ECO:0007669"/>
    <property type="project" value="TreeGrafter"/>
</dbReference>
<dbReference type="WBParaSite" id="ECPE_0000477301-mRNA-1">
    <property type="protein sequence ID" value="ECPE_0000477301-mRNA-1"/>
    <property type="gene ID" value="ECPE_0000477301"/>
</dbReference>
<sequence>MAILEAKPDSDDLTELPEYEIDEFDEGGIRKTNGKKIKSIKSEEHYDQDSAKTGRFHNIIRGIWATRQTENVKNRRVFIKTTLRELALYLIFLLLLLLIALLTVNSMTFFYFDSVFQSFVGPYQDPTDGSSMDFNSISDVDSVWKLRRAAMCFCSEEQSLHTTLQVFPWVVTVELKDIFSHGQFMSGLYWNTWYNERNVSFSEKEFIGFDNKLLGVPRLRQLRVSPSYCTVPPKMTQITKACYPDYWTGARSTDPIQPQNGLIPVFTQDA</sequence>
<feature type="transmembrane region" description="Helical" evidence="6">
    <location>
        <begin position="86"/>
        <end position="112"/>
    </location>
</feature>
<evidence type="ECO:0000256" key="3">
    <source>
        <dbReference type="ARBA" id="ARBA00022692"/>
    </source>
</evidence>
<dbReference type="InterPro" id="IPR051223">
    <property type="entry name" value="Polycystin"/>
</dbReference>
<comment type="similarity">
    <text evidence="2">Belongs to the polycystin family.</text>
</comment>
<dbReference type="GO" id="GO:0005262">
    <property type="term" value="F:calcium channel activity"/>
    <property type="evidence" value="ECO:0007669"/>
    <property type="project" value="TreeGrafter"/>
</dbReference>
<protein>
    <submittedName>
        <fullName evidence="10">PKD_channel domain-containing protein</fullName>
    </submittedName>
</protein>
<dbReference type="EMBL" id="UZAN01041612">
    <property type="protein sequence ID" value="VDP73561.1"/>
    <property type="molecule type" value="Genomic_DNA"/>
</dbReference>
<dbReference type="InterPro" id="IPR046791">
    <property type="entry name" value="Polycystin_dom"/>
</dbReference>
<name>A0A183ACS6_9TREM</name>
<evidence type="ECO:0000256" key="4">
    <source>
        <dbReference type="ARBA" id="ARBA00022989"/>
    </source>
</evidence>
<dbReference type="PANTHER" id="PTHR10877">
    <property type="entry name" value="POLYCYSTIN FAMILY MEMBER"/>
    <property type="match status" value="1"/>
</dbReference>
<keyword evidence="3 6" id="KW-0812">Transmembrane</keyword>
<dbReference type="AlphaFoldDB" id="A0A183ACS6"/>
<evidence type="ECO:0000256" key="5">
    <source>
        <dbReference type="ARBA" id="ARBA00023136"/>
    </source>
</evidence>
<evidence type="ECO:0000313" key="8">
    <source>
        <dbReference type="EMBL" id="VDP73561.1"/>
    </source>
</evidence>
<feature type="domain" description="Polycystin" evidence="7">
    <location>
        <begin position="175"/>
        <end position="250"/>
    </location>
</feature>
<reference evidence="10" key="1">
    <citation type="submission" date="2016-06" db="UniProtKB">
        <authorList>
            <consortium name="WormBaseParasite"/>
        </authorList>
    </citation>
    <scope>IDENTIFICATION</scope>
</reference>
<keyword evidence="5 6" id="KW-0472">Membrane</keyword>
<keyword evidence="4 6" id="KW-1133">Transmembrane helix</keyword>